<comment type="caution">
    <text evidence="1">The sequence shown here is derived from an EMBL/GenBank/DDBJ whole genome shotgun (WGS) entry which is preliminary data.</text>
</comment>
<protein>
    <submittedName>
        <fullName evidence="1">Uncharacterized protein</fullName>
    </submittedName>
</protein>
<reference evidence="1" key="1">
    <citation type="submission" date="2022-02" db="EMBL/GenBank/DDBJ databases">
        <title>Plant Genome Project.</title>
        <authorList>
            <person name="Zhang R.-G."/>
        </authorList>
    </citation>
    <scope>NUCLEOTIDE SEQUENCE</scope>
    <source>
        <strain evidence="1">AT1</strain>
    </source>
</reference>
<accession>A0ACC0NET3</accession>
<organism evidence="1 2">
    <name type="scientific">Rhododendron molle</name>
    <name type="common">Chinese azalea</name>
    <name type="synonym">Azalea mollis</name>
    <dbReference type="NCBI Taxonomy" id="49168"/>
    <lineage>
        <taxon>Eukaryota</taxon>
        <taxon>Viridiplantae</taxon>
        <taxon>Streptophyta</taxon>
        <taxon>Embryophyta</taxon>
        <taxon>Tracheophyta</taxon>
        <taxon>Spermatophyta</taxon>
        <taxon>Magnoliopsida</taxon>
        <taxon>eudicotyledons</taxon>
        <taxon>Gunneridae</taxon>
        <taxon>Pentapetalae</taxon>
        <taxon>asterids</taxon>
        <taxon>Ericales</taxon>
        <taxon>Ericaceae</taxon>
        <taxon>Ericoideae</taxon>
        <taxon>Rhodoreae</taxon>
        <taxon>Rhododendron</taxon>
    </lineage>
</organism>
<sequence>MDSKPLVPFGLGADLVRTVLPSIIPPSYRGATIRYLYYTRCMLSGQSLVVENGHSHEESSTDFAELEARVPLQIWVTQVTNGLPIEEGRSDGIVPASTVVLDIYWKEMDGDSDWATLNETYDGVEEGYESSRDEISSVFSYNPTKENLPTVFGSSLTLQSSVGRFSNPDASYLKERTSIHSYMPLPQLSVAEVLYDSGGDILTPRKSSATGSPSQQLKHSKSLPTDDDLRVASVPGAVEPLACNSLLYLFYIGGTLTFFNEEGSRRWLEVSGGTQGDGSCFIEFEHPLLIEGRDKCEWVLPITVHAPPVGTPGIHTRSEKPVTLEPLWLRT</sequence>
<name>A0ACC0NET3_RHOML</name>
<evidence type="ECO:0000313" key="1">
    <source>
        <dbReference type="EMBL" id="KAI8551304.1"/>
    </source>
</evidence>
<dbReference type="EMBL" id="CM046393">
    <property type="protein sequence ID" value="KAI8551304.1"/>
    <property type="molecule type" value="Genomic_DNA"/>
</dbReference>
<dbReference type="Proteomes" id="UP001062846">
    <property type="component" value="Chromosome 6"/>
</dbReference>
<proteinExistence type="predicted"/>
<keyword evidence="2" id="KW-1185">Reference proteome</keyword>
<evidence type="ECO:0000313" key="2">
    <source>
        <dbReference type="Proteomes" id="UP001062846"/>
    </source>
</evidence>
<gene>
    <name evidence="1" type="ORF">RHMOL_Rhmol06G0175500</name>
</gene>